<feature type="compositionally biased region" description="Low complexity" evidence="1">
    <location>
        <begin position="85"/>
        <end position="100"/>
    </location>
</feature>
<dbReference type="InterPro" id="IPR023394">
    <property type="entry name" value="Sec7_C_sf"/>
</dbReference>
<dbReference type="Gene3D" id="2.30.29.30">
    <property type="entry name" value="Pleckstrin-homology domain (PH domain)/Phosphotyrosine-binding domain (PTB)"/>
    <property type="match status" value="1"/>
</dbReference>
<keyword evidence="5" id="KW-1185">Reference proteome</keyword>
<feature type="region of interest" description="Disordered" evidence="1">
    <location>
        <begin position="703"/>
        <end position="725"/>
    </location>
</feature>
<accession>A0A8H7BX67</accession>
<dbReference type="Pfam" id="PF15410">
    <property type="entry name" value="PH_9"/>
    <property type="match status" value="1"/>
</dbReference>
<feature type="compositionally biased region" description="Basic and acidic residues" evidence="1">
    <location>
        <begin position="258"/>
        <end position="267"/>
    </location>
</feature>
<dbReference type="InterPro" id="IPR035999">
    <property type="entry name" value="Sec7_dom_sf"/>
</dbReference>
<evidence type="ECO:0008006" key="6">
    <source>
        <dbReference type="Google" id="ProtNLM"/>
    </source>
</evidence>
<dbReference type="SMART" id="SM00233">
    <property type="entry name" value="PH"/>
    <property type="match status" value="1"/>
</dbReference>
<dbReference type="PANTHER" id="PTHR10663:SF373">
    <property type="entry name" value="PH AND SEC7 DOMAIN-CONTAINING PROTEIN C11E3.11C"/>
    <property type="match status" value="1"/>
</dbReference>
<sequence length="1044" mass="116821">MSDIRKTPACNRGQTSPCSIHDTTHSSHNRRASSPQPSPYYCSINANRPRSGSWTAAYQESKPKGFLSKFIQKRPITLDGRLRNSPSSISISKTISPTSSYRKQAPFPTETSPSFIDSHHSTPHPSLSKFNIYVHNKRKTSKTLGRFFKMLGKASNQADEEPIKGRNISTSELNRYSSDIVLLKDSRAGTICVSDDFQLEYRKSSETLKVCPLRRSVSFDSHCRPFSCITTTNVTSQTPGSINLRSCDTVPENDVTTEEAKKKKESGDDNEVINEENDEADDDVADDDECAETGEIFPDSSINLVEAQDSSIVGEKLSKRLSGGHYGSAGGLIMSTLPLLIQQSEHNDVNGPGHWSHNAPGSTSCTEVSEPESLVVVTPPTGEQEPIDLAEDPSESFPPMVKTTYTQDKSLAVVEEEENDDDPASYARRIWEEDETVYPDFDHVAEWIGNGKFCGKLHLKAETQQIDRILERFAIRYWECNPDSIFGNPESKDIIHAIVYSLLLLNTDLHVAQGERKKMSRSAFVRNTMNAIRAQCSNESFGEDCLLTDDHKTSSITFQSADRVCSHELKRTPSSRSSCSTQSCRLPALSLDLSSPYPYCFGNKMWHQEIEASLKRIVVTKSLQHMYSSIRSHQILHPASKHDSSFNQSSKHSRRRSLHVAGSRVGAFKRSVGTMIWKAARESMFMSEALELDHFGLASLPTSPKSTTSSGLHQRRRSVSSFKSSLSQGSYVPHVNSPTTHQPPISLFNHSELQTSCPSGVPYYKEGVIMRKHLLERANQRAKHREWKECFVVVDRGEVRMYRLDHGSGETNRKSMIRSSIMLSRVSLAENFLQEDSENIIGGDWLSSAQLIGEIDLKHTLSNALPSGYNRERPHAFALQQPNGGVFLFQVGSAEQVLEWVSTCNYWAARESKEPLSGGVSNMDYGWGACLEQSGPVTISEWQPPVPPMVNSAMDEASQLTALHKHVKELNEELDHHRDIKRKIEQKFPSKHGGRAMINWENKSQYLLHEIIKYQNYCDAIEKSLALQDKAAQDKEKPNSSLPL</sequence>
<feature type="compositionally biased region" description="Acidic residues" evidence="1">
    <location>
        <begin position="385"/>
        <end position="394"/>
    </location>
</feature>
<feature type="region of interest" description="Disordered" evidence="1">
    <location>
        <begin position="238"/>
        <end position="287"/>
    </location>
</feature>
<feature type="region of interest" description="Disordered" evidence="1">
    <location>
        <begin position="81"/>
        <end position="123"/>
    </location>
</feature>
<dbReference type="PROSITE" id="PS50190">
    <property type="entry name" value="SEC7"/>
    <property type="match status" value="1"/>
</dbReference>
<evidence type="ECO:0000259" key="3">
    <source>
        <dbReference type="PROSITE" id="PS50190"/>
    </source>
</evidence>
<organism evidence="4 5">
    <name type="scientific">Apophysomyces ossiformis</name>
    <dbReference type="NCBI Taxonomy" id="679940"/>
    <lineage>
        <taxon>Eukaryota</taxon>
        <taxon>Fungi</taxon>
        <taxon>Fungi incertae sedis</taxon>
        <taxon>Mucoromycota</taxon>
        <taxon>Mucoromycotina</taxon>
        <taxon>Mucoromycetes</taxon>
        <taxon>Mucorales</taxon>
        <taxon>Mucorineae</taxon>
        <taxon>Mucoraceae</taxon>
        <taxon>Apophysomyces</taxon>
    </lineage>
</organism>
<evidence type="ECO:0000259" key="2">
    <source>
        <dbReference type="PROSITE" id="PS50003"/>
    </source>
</evidence>
<evidence type="ECO:0000256" key="1">
    <source>
        <dbReference type="SAM" id="MobiDB-lite"/>
    </source>
</evidence>
<gene>
    <name evidence="4" type="ORF">EC973_009282</name>
</gene>
<name>A0A8H7BX67_9FUNG</name>
<comment type="caution">
    <text evidence="4">The sequence shown here is derived from an EMBL/GenBank/DDBJ whole genome shotgun (WGS) entry which is preliminary data.</text>
</comment>
<evidence type="ECO:0000313" key="5">
    <source>
        <dbReference type="Proteomes" id="UP000605846"/>
    </source>
</evidence>
<dbReference type="SMART" id="SM00222">
    <property type="entry name" value="Sec7"/>
    <property type="match status" value="1"/>
</dbReference>
<dbReference type="InterPro" id="IPR001849">
    <property type="entry name" value="PH_domain"/>
</dbReference>
<feature type="domain" description="PH" evidence="2">
    <location>
        <begin position="762"/>
        <end position="909"/>
    </location>
</feature>
<dbReference type="PANTHER" id="PTHR10663">
    <property type="entry name" value="GUANYL-NUCLEOTIDE EXCHANGE FACTOR"/>
    <property type="match status" value="1"/>
</dbReference>
<dbReference type="Pfam" id="PF01369">
    <property type="entry name" value="Sec7"/>
    <property type="match status" value="1"/>
</dbReference>
<proteinExistence type="predicted"/>
<feature type="domain" description="SEC7" evidence="3">
    <location>
        <begin position="452"/>
        <end position="546"/>
    </location>
</feature>
<dbReference type="GO" id="GO:0005085">
    <property type="term" value="F:guanyl-nucleotide exchange factor activity"/>
    <property type="evidence" value="ECO:0007669"/>
    <property type="project" value="InterPro"/>
</dbReference>
<feature type="region of interest" description="Disordered" evidence="1">
    <location>
        <begin position="638"/>
        <end position="661"/>
    </location>
</feature>
<dbReference type="PROSITE" id="PS50003">
    <property type="entry name" value="PH_DOMAIN"/>
    <property type="match status" value="1"/>
</dbReference>
<reference evidence="4" key="1">
    <citation type="submission" date="2020-01" db="EMBL/GenBank/DDBJ databases">
        <title>Genome Sequencing of Three Apophysomyces-Like Fungal Strains Confirms a Novel Fungal Genus in the Mucoromycota with divergent Burkholderia-like Endosymbiotic Bacteria.</title>
        <authorList>
            <person name="Stajich J.E."/>
            <person name="Macias A.M."/>
            <person name="Carter-House D."/>
            <person name="Lovett B."/>
            <person name="Kasson L.R."/>
            <person name="Berry K."/>
            <person name="Grigoriev I."/>
            <person name="Chang Y."/>
            <person name="Spatafora J."/>
            <person name="Kasson M.T."/>
        </authorList>
    </citation>
    <scope>NUCLEOTIDE SEQUENCE</scope>
    <source>
        <strain evidence="4">NRRL A-21654</strain>
    </source>
</reference>
<dbReference type="Gene3D" id="1.10.1000.11">
    <property type="entry name" value="Arf Nucleotide-binding Site Opener,domain 2"/>
    <property type="match status" value="1"/>
</dbReference>
<dbReference type="EMBL" id="JABAYA010000009">
    <property type="protein sequence ID" value="KAF7731518.1"/>
    <property type="molecule type" value="Genomic_DNA"/>
</dbReference>
<dbReference type="SUPFAM" id="SSF48425">
    <property type="entry name" value="Sec7 domain"/>
    <property type="match status" value="1"/>
</dbReference>
<feature type="region of interest" description="Disordered" evidence="1">
    <location>
        <begin position="1"/>
        <end position="44"/>
    </location>
</feature>
<feature type="compositionally biased region" description="Acidic residues" evidence="1">
    <location>
        <begin position="268"/>
        <end position="287"/>
    </location>
</feature>
<feature type="region of interest" description="Disordered" evidence="1">
    <location>
        <begin position="379"/>
        <end position="400"/>
    </location>
</feature>
<dbReference type="InterPro" id="IPR041681">
    <property type="entry name" value="PH_9"/>
</dbReference>
<dbReference type="Proteomes" id="UP000605846">
    <property type="component" value="Unassembled WGS sequence"/>
</dbReference>
<dbReference type="InterPro" id="IPR000904">
    <property type="entry name" value="Sec7_dom"/>
</dbReference>
<dbReference type="AlphaFoldDB" id="A0A8H7BX67"/>
<dbReference type="OrthoDB" id="2157641at2759"/>
<dbReference type="InterPro" id="IPR011993">
    <property type="entry name" value="PH-like_dom_sf"/>
</dbReference>
<dbReference type="GO" id="GO:0032012">
    <property type="term" value="P:regulation of ARF protein signal transduction"/>
    <property type="evidence" value="ECO:0007669"/>
    <property type="project" value="InterPro"/>
</dbReference>
<protein>
    <recommendedName>
        <fullName evidence="6">SEC7 domain-containing protein</fullName>
    </recommendedName>
</protein>
<dbReference type="SUPFAM" id="SSF50729">
    <property type="entry name" value="PH domain-like"/>
    <property type="match status" value="1"/>
</dbReference>
<evidence type="ECO:0000313" key="4">
    <source>
        <dbReference type="EMBL" id="KAF7731518.1"/>
    </source>
</evidence>